<dbReference type="AlphaFoldDB" id="A0A642UGY5"/>
<gene>
    <name evidence="2" type="ORF">DIURU_004578</name>
</gene>
<evidence type="ECO:0000313" key="2">
    <source>
        <dbReference type="EMBL" id="KAA8898734.1"/>
    </source>
</evidence>
<dbReference type="PANTHER" id="PTHR40370:SF1">
    <property type="entry name" value="DUF3074 DOMAIN-CONTAINING PROTEIN"/>
    <property type="match status" value="1"/>
</dbReference>
<dbReference type="SUPFAM" id="SSF55961">
    <property type="entry name" value="Bet v1-like"/>
    <property type="match status" value="1"/>
</dbReference>
<evidence type="ECO:0000313" key="3">
    <source>
        <dbReference type="Proteomes" id="UP000449547"/>
    </source>
</evidence>
<dbReference type="PANTHER" id="PTHR40370">
    <property type="entry name" value="EXPRESSED PROTEIN"/>
    <property type="match status" value="1"/>
</dbReference>
<comment type="caution">
    <text evidence="2">The sequence shown here is derived from an EMBL/GenBank/DDBJ whole genome shotgun (WGS) entry which is preliminary data.</text>
</comment>
<dbReference type="VEuPathDB" id="FungiDB:DIURU_004578"/>
<dbReference type="OrthoDB" id="6423603at2759"/>
<dbReference type="Proteomes" id="UP000449547">
    <property type="component" value="Unassembled WGS sequence"/>
</dbReference>
<reference evidence="2 3" key="1">
    <citation type="submission" date="2019-07" db="EMBL/GenBank/DDBJ databases">
        <title>Genome assembly of two rare yeast pathogens: Diutina rugosa and Trichomonascus ciferrii.</title>
        <authorList>
            <person name="Mixao V."/>
            <person name="Saus E."/>
            <person name="Hansen A."/>
            <person name="Lass-Flor C."/>
            <person name="Gabaldon T."/>
        </authorList>
    </citation>
    <scope>NUCLEOTIDE SEQUENCE [LARGE SCALE GENOMIC DNA]</scope>
    <source>
        <strain evidence="2 3">CBS 613</strain>
    </source>
</reference>
<dbReference type="EMBL" id="SWFT01000137">
    <property type="protein sequence ID" value="KAA8898734.1"/>
    <property type="molecule type" value="Genomic_DNA"/>
</dbReference>
<dbReference type="RefSeq" id="XP_034010659.1">
    <property type="nucleotide sequence ID" value="XM_034157466.1"/>
</dbReference>
<keyword evidence="3" id="KW-1185">Reference proteome</keyword>
<dbReference type="GeneID" id="54783229"/>
<dbReference type="Pfam" id="PF11274">
    <property type="entry name" value="DUF3074"/>
    <property type="match status" value="1"/>
</dbReference>
<sequence>MVDESLSWKIDKTYNFEIPTTDGVANIKVTTRHSPRNVEEYWVSRQVDFSQVGENVEELHYKLIRYHTGSMTDVETCHWGYEKEYYTAIYQADIEPWRDNNIVDDNSAVFRVTRRYRYPFPLSNRVFFHAGYVSKRDQESLVVQLPLQPYGTNNDTVGRYKSVDRIRYDPKKKQLTWEFVSAVHPGGLVPDALMKVALPSIIARDVPAFFKWASKQD</sequence>
<proteinExistence type="predicted"/>
<accession>A0A642UGY5</accession>
<feature type="domain" description="DUF3074" evidence="1">
    <location>
        <begin position="42"/>
        <end position="213"/>
    </location>
</feature>
<protein>
    <recommendedName>
        <fullName evidence="1">DUF3074 domain-containing protein</fullName>
    </recommendedName>
</protein>
<dbReference type="InterPro" id="IPR024500">
    <property type="entry name" value="DUF3074"/>
</dbReference>
<name>A0A642UGY5_DIURU</name>
<organism evidence="2 3">
    <name type="scientific">Diutina rugosa</name>
    <name type="common">Yeast</name>
    <name type="synonym">Candida rugosa</name>
    <dbReference type="NCBI Taxonomy" id="5481"/>
    <lineage>
        <taxon>Eukaryota</taxon>
        <taxon>Fungi</taxon>
        <taxon>Dikarya</taxon>
        <taxon>Ascomycota</taxon>
        <taxon>Saccharomycotina</taxon>
        <taxon>Pichiomycetes</taxon>
        <taxon>Debaryomycetaceae</taxon>
        <taxon>Diutina</taxon>
    </lineage>
</organism>
<evidence type="ECO:0000259" key="1">
    <source>
        <dbReference type="Pfam" id="PF11274"/>
    </source>
</evidence>